<dbReference type="GO" id="GO:0016020">
    <property type="term" value="C:membrane"/>
    <property type="evidence" value="ECO:0007669"/>
    <property type="project" value="UniProtKB-SubCell"/>
</dbReference>
<evidence type="ECO:0000256" key="4">
    <source>
        <dbReference type="ARBA" id="ARBA00022989"/>
    </source>
</evidence>
<dbReference type="Gene3D" id="1.20.1250.20">
    <property type="entry name" value="MFS general substrate transporter like domains"/>
    <property type="match status" value="1"/>
</dbReference>
<keyword evidence="5 7" id="KW-0472">Membrane</keyword>
<evidence type="ECO:0000256" key="7">
    <source>
        <dbReference type="SAM" id="Phobius"/>
    </source>
</evidence>
<gene>
    <name evidence="9" type="ORF">MKZ38_004959</name>
</gene>
<dbReference type="PROSITE" id="PS50850">
    <property type="entry name" value="MFS"/>
    <property type="match status" value="1"/>
</dbReference>
<feature type="transmembrane region" description="Helical" evidence="7">
    <location>
        <begin position="542"/>
        <end position="561"/>
    </location>
</feature>
<keyword evidence="10" id="KW-1185">Reference proteome</keyword>
<proteinExistence type="predicted"/>
<sequence length="689" mass="73137">MVAPRRHPTLRHCGRFELISRISASSTRVALWSRGTTSVDILPHTPQLESFHPSSNLQTDKAPSWLAQHDSIPTMAHTGSVAAAAATAPSSSGSSARRKPRTSLTKKISTCSVSNSSTLVGDSGGASSPSTSFESHRTPLRRQSSHKYHTFPTPPPKTPNEQPEPLFPLPSPSAIESPSSNNPSRRPGSSSDNKGSSPLPIRQLALLFLLSLSEQTALNSIQPYLPSMIDSFGIEKVGMYVGLLGSAFALAQLATSFAWGALSDAVGRKPVMLLGTALLAACFACFGLCANFLQAMVVHVAMGLLNGNAAVVPTILGEITDRTNQSIVFGWLPVVYSLGSITGPAVGGLLANTMGDRYPFLAPNIFSAALLAISVLVLSFSFEETLETNSRMEKLAELGRRYCLCGGSRKVRHWTRGWFGRRSGSSTPASSSSSELDEETGLLNDSAIAGEEAETSKEDSSSWRQLVNRTSVTILGTYLIFQLANISFNCLYPVFTEDSEPSGRNLSPSAVGISLSVAGIATICFQIFLFQPIKARLGNLGMYRWAILGLAVSMVLLPWVGHKYDDPVLGMGGKAWLYLELGVVLIIKNACAVGGLSSAMLLITNSAPSNDTLGTINGVAQTLSAAGRSIGPFIAGSLYAATRDVQPKGEAISFCIFGGVAVLGWLGSVFIKGDHLESHEQQPQESSET</sequence>
<dbReference type="PANTHER" id="PTHR23504:SF39">
    <property type="entry name" value="TRANSPORTER, PUTATIVE (AFU_ORTHOLOGUE AFUA_6G03860)-RELATED"/>
    <property type="match status" value="1"/>
</dbReference>
<dbReference type="InterPro" id="IPR011701">
    <property type="entry name" value="MFS"/>
</dbReference>
<feature type="transmembrane region" description="Helical" evidence="7">
    <location>
        <begin position="581"/>
        <end position="603"/>
    </location>
</feature>
<feature type="compositionally biased region" description="Basic residues" evidence="6">
    <location>
        <begin position="138"/>
        <end position="149"/>
    </location>
</feature>
<evidence type="ECO:0000256" key="6">
    <source>
        <dbReference type="SAM" id="MobiDB-lite"/>
    </source>
</evidence>
<dbReference type="InterPro" id="IPR001958">
    <property type="entry name" value="Tet-R_TetA/multi-R_MdtG-like"/>
</dbReference>
<dbReference type="SUPFAM" id="SSF103473">
    <property type="entry name" value="MFS general substrate transporter"/>
    <property type="match status" value="1"/>
</dbReference>
<keyword evidence="4 7" id="KW-1133">Transmembrane helix</keyword>
<name>A0AAD5RKY9_9PEZI</name>
<dbReference type="InterPro" id="IPR036259">
    <property type="entry name" value="MFS_trans_sf"/>
</dbReference>
<feature type="transmembrane region" description="Helical" evidence="7">
    <location>
        <begin position="237"/>
        <end position="259"/>
    </location>
</feature>
<accession>A0AAD5RKY9</accession>
<evidence type="ECO:0000256" key="1">
    <source>
        <dbReference type="ARBA" id="ARBA00004141"/>
    </source>
</evidence>
<dbReference type="Proteomes" id="UP001201980">
    <property type="component" value="Unassembled WGS sequence"/>
</dbReference>
<feature type="region of interest" description="Disordered" evidence="6">
    <location>
        <begin position="79"/>
        <end position="197"/>
    </location>
</feature>
<protein>
    <submittedName>
        <fullName evidence="9">Major facilitator superfamily transporter</fullName>
    </submittedName>
</protein>
<dbReference type="PRINTS" id="PR01035">
    <property type="entry name" value="TCRTETA"/>
</dbReference>
<feature type="transmembrane region" description="Helical" evidence="7">
    <location>
        <begin position="361"/>
        <end position="382"/>
    </location>
</feature>
<reference evidence="9" key="1">
    <citation type="submission" date="2022-07" db="EMBL/GenBank/DDBJ databases">
        <title>Draft genome sequence of Zalerion maritima ATCC 34329, a (micro)plastics degrading marine fungus.</title>
        <authorList>
            <person name="Paco A."/>
            <person name="Goncalves M.F.M."/>
            <person name="Rocha-Santos T.A.P."/>
            <person name="Alves A."/>
        </authorList>
    </citation>
    <scope>NUCLEOTIDE SEQUENCE</scope>
    <source>
        <strain evidence="9">ATCC 34329</strain>
    </source>
</reference>
<dbReference type="InterPro" id="IPR020846">
    <property type="entry name" value="MFS_dom"/>
</dbReference>
<evidence type="ECO:0000259" key="8">
    <source>
        <dbReference type="PROSITE" id="PS50850"/>
    </source>
</evidence>
<dbReference type="CDD" id="cd17330">
    <property type="entry name" value="MFS_SLC46_TetA_like"/>
    <property type="match status" value="1"/>
</dbReference>
<dbReference type="EMBL" id="JAKWBI020000292">
    <property type="protein sequence ID" value="KAJ2897141.1"/>
    <property type="molecule type" value="Genomic_DNA"/>
</dbReference>
<feature type="transmembrane region" description="Helical" evidence="7">
    <location>
        <begin position="507"/>
        <end position="530"/>
    </location>
</feature>
<evidence type="ECO:0000256" key="2">
    <source>
        <dbReference type="ARBA" id="ARBA00022448"/>
    </source>
</evidence>
<organism evidence="9 10">
    <name type="scientific">Zalerion maritima</name>
    <dbReference type="NCBI Taxonomy" id="339359"/>
    <lineage>
        <taxon>Eukaryota</taxon>
        <taxon>Fungi</taxon>
        <taxon>Dikarya</taxon>
        <taxon>Ascomycota</taxon>
        <taxon>Pezizomycotina</taxon>
        <taxon>Sordariomycetes</taxon>
        <taxon>Lulworthiomycetidae</taxon>
        <taxon>Lulworthiales</taxon>
        <taxon>Lulworthiaceae</taxon>
        <taxon>Zalerion</taxon>
    </lineage>
</organism>
<feature type="transmembrane region" description="Helical" evidence="7">
    <location>
        <begin position="651"/>
        <end position="671"/>
    </location>
</feature>
<evidence type="ECO:0000313" key="10">
    <source>
        <dbReference type="Proteomes" id="UP001201980"/>
    </source>
</evidence>
<comment type="subcellular location">
    <subcellularLocation>
        <location evidence="1">Membrane</location>
        <topology evidence="1">Multi-pass membrane protein</topology>
    </subcellularLocation>
</comment>
<dbReference type="PANTHER" id="PTHR23504">
    <property type="entry name" value="MAJOR FACILITATOR SUPERFAMILY DOMAIN-CONTAINING PROTEIN 10"/>
    <property type="match status" value="1"/>
</dbReference>
<comment type="caution">
    <text evidence="9">The sequence shown here is derived from an EMBL/GenBank/DDBJ whole genome shotgun (WGS) entry which is preliminary data.</text>
</comment>
<evidence type="ECO:0000256" key="3">
    <source>
        <dbReference type="ARBA" id="ARBA00022692"/>
    </source>
</evidence>
<feature type="domain" description="Major facilitator superfamily (MFS) profile" evidence="8">
    <location>
        <begin position="200"/>
        <end position="676"/>
    </location>
</feature>
<feature type="compositionally biased region" description="Polar residues" evidence="6">
    <location>
        <begin position="102"/>
        <end position="133"/>
    </location>
</feature>
<dbReference type="Pfam" id="PF07690">
    <property type="entry name" value="MFS_1"/>
    <property type="match status" value="1"/>
</dbReference>
<evidence type="ECO:0000313" key="9">
    <source>
        <dbReference type="EMBL" id="KAJ2897141.1"/>
    </source>
</evidence>
<feature type="compositionally biased region" description="Low complexity" evidence="6">
    <location>
        <begin position="177"/>
        <end position="191"/>
    </location>
</feature>
<keyword evidence="3 7" id="KW-0812">Transmembrane</keyword>
<feature type="transmembrane region" description="Helical" evidence="7">
    <location>
        <begin position="271"/>
        <end position="293"/>
    </location>
</feature>
<dbReference type="GO" id="GO:0022857">
    <property type="term" value="F:transmembrane transporter activity"/>
    <property type="evidence" value="ECO:0007669"/>
    <property type="project" value="InterPro"/>
</dbReference>
<dbReference type="AlphaFoldDB" id="A0AAD5RKY9"/>
<feature type="compositionally biased region" description="Low complexity" evidence="6">
    <location>
        <begin position="79"/>
        <end position="95"/>
    </location>
</feature>
<keyword evidence="2" id="KW-0813">Transport</keyword>
<feature type="transmembrane region" description="Helical" evidence="7">
    <location>
        <begin position="472"/>
        <end position="495"/>
    </location>
</feature>
<evidence type="ECO:0000256" key="5">
    <source>
        <dbReference type="ARBA" id="ARBA00023136"/>
    </source>
</evidence>
<feature type="transmembrane region" description="Helical" evidence="7">
    <location>
        <begin position="328"/>
        <end position="349"/>
    </location>
</feature>